<sequence>MKPVDHRKVDNDQGERLEQVQGIPNAHGATLVSFADHCISRAKIYFQLHEKAAQLFDELFQLKLCRKREINEQIMRAENERERYLVIDEFASRESKGAGVSMHFDDEQAQRIQQAISSKQEELQLAHESQKEQDAKIQEFQKEMESCKATFKFLETNDCEKK</sequence>
<feature type="coiled-coil region" evidence="1">
    <location>
        <begin position="130"/>
        <end position="157"/>
    </location>
</feature>
<gene>
    <name evidence="2" type="ORF">BS50DRAFT_587397</name>
</gene>
<accession>A0A2T2NSE4</accession>
<name>A0A2T2NSE4_CORCC</name>
<dbReference type="EMBL" id="KZ678134">
    <property type="protein sequence ID" value="PSN68196.1"/>
    <property type="molecule type" value="Genomic_DNA"/>
</dbReference>
<keyword evidence="3" id="KW-1185">Reference proteome</keyword>
<evidence type="ECO:0000313" key="3">
    <source>
        <dbReference type="Proteomes" id="UP000240883"/>
    </source>
</evidence>
<evidence type="ECO:0000256" key="1">
    <source>
        <dbReference type="SAM" id="Coils"/>
    </source>
</evidence>
<proteinExistence type="predicted"/>
<protein>
    <submittedName>
        <fullName evidence="2">Uncharacterized protein</fullName>
    </submittedName>
</protein>
<evidence type="ECO:0000313" key="2">
    <source>
        <dbReference type="EMBL" id="PSN68196.1"/>
    </source>
</evidence>
<keyword evidence="1" id="KW-0175">Coiled coil</keyword>
<reference evidence="2 3" key="1">
    <citation type="journal article" date="2018" name="Front. Microbiol.">
        <title>Genome-Wide Analysis of Corynespora cassiicola Leaf Fall Disease Putative Effectors.</title>
        <authorList>
            <person name="Lopez D."/>
            <person name="Ribeiro S."/>
            <person name="Label P."/>
            <person name="Fumanal B."/>
            <person name="Venisse J.S."/>
            <person name="Kohler A."/>
            <person name="de Oliveira R.R."/>
            <person name="Labutti K."/>
            <person name="Lipzen A."/>
            <person name="Lail K."/>
            <person name="Bauer D."/>
            <person name="Ohm R.A."/>
            <person name="Barry K.W."/>
            <person name="Spatafora J."/>
            <person name="Grigoriev I.V."/>
            <person name="Martin F.M."/>
            <person name="Pujade-Renaud V."/>
        </authorList>
    </citation>
    <scope>NUCLEOTIDE SEQUENCE [LARGE SCALE GENOMIC DNA]</scope>
    <source>
        <strain evidence="2 3">Philippines</strain>
    </source>
</reference>
<organism evidence="2 3">
    <name type="scientific">Corynespora cassiicola Philippines</name>
    <dbReference type="NCBI Taxonomy" id="1448308"/>
    <lineage>
        <taxon>Eukaryota</taxon>
        <taxon>Fungi</taxon>
        <taxon>Dikarya</taxon>
        <taxon>Ascomycota</taxon>
        <taxon>Pezizomycotina</taxon>
        <taxon>Dothideomycetes</taxon>
        <taxon>Pleosporomycetidae</taxon>
        <taxon>Pleosporales</taxon>
        <taxon>Corynesporascaceae</taxon>
        <taxon>Corynespora</taxon>
    </lineage>
</organism>
<dbReference type="Proteomes" id="UP000240883">
    <property type="component" value="Unassembled WGS sequence"/>
</dbReference>
<dbReference type="AlphaFoldDB" id="A0A2T2NSE4"/>